<organism evidence="1 2">
    <name type="scientific">Rehmannia glutinosa</name>
    <name type="common">Chinese foxglove</name>
    <dbReference type="NCBI Taxonomy" id="99300"/>
    <lineage>
        <taxon>Eukaryota</taxon>
        <taxon>Viridiplantae</taxon>
        <taxon>Streptophyta</taxon>
        <taxon>Embryophyta</taxon>
        <taxon>Tracheophyta</taxon>
        <taxon>Spermatophyta</taxon>
        <taxon>Magnoliopsida</taxon>
        <taxon>eudicotyledons</taxon>
        <taxon>Gunneridae</taxon>
        <taxon>Pentapetalae</taxon>
        <taxon>asterids</taxon>
        <taxon>lamiids</taxon>
        <taxon>Lamiales</taxon>
        <taxon>Orobanchaceae</taxon>
        <taxon>Rehmannieae</taxon>
        <taxon>Rehmannia</taxon>
    </lineage>
</organism>
<comment type="caution">
    <text evidence="1">The sequence shown here is derived from an EMBL/GenBank/DDBJ whole genome shotgun (WGS) entry which is preliminary data.</text>
</comment>
<proteinExistence type="predicted"/>
<protein>
    <recommendedName>
        <fullName evidence="3">CCHC-type domain-containing protein</fullName>
    </recommendedName>
</protein>
<evidence type="ECO:0000313" key="1">
    <source>
        <dbReference type="EMBL" id="KAK6134021.1"/>
    </source>
</evidence>
<dbReference type="Proteomes" id="UP001318860">
    <property type="component" value="Unassembled WGS sequence"/>
</dbReference>
<evidence type="ECO:0008006" key="3">
    <source>
        <dbReference type="Google" id="ProtNLM"/>
    </source>
</evidence>
<gene>
    <name evidence="1" type="ORF">DH2020_032239</name>
</gene>
<dbReference type="EMBL" id="JABTTQ020001184">
    <property type="protein sequence ID" value="KAK6134021.1"/>
    <property type="molecule type" value="Genomic_DNA"/>
</dbReference>
<sequence>MRRHQRTLKCSTCGVDGHNKRACTYTSLQHPPEIPDALSQLSTEHVRQMPPKLQVRKNLGTSTEETTLDVGAQDDAPTIEMRAPITDPIAPMQSTSVAIRGLGAIEFPPTAKPATRPAPTMYQQLKQGQLHAPGVNIRCPAPFVGGIFIPSNERCITKPSTSSKSIITGGQKYVGIQEMTSTLIQQNAAKRKKK</sequence>
<evidence type="ECO:0000313" key="2">
    <source>
        <dbReference type="Proteomes" id="UP001318860"/>
    </source>
</evidence>
<keyword evidence="2" id="KW-1185">Reference proteome</keyword>
<accession>A0ABR0VIN1</accession>
<reference evidence="1 2" key="1">
    <citation type="journal article" date="2021" name="Comput. Struct. Biotechnol. J.">
        <title>De novo genome assembly of the potent medicinal plant Rehmannia glutinosa using nanopore technology.</title>
        <authorList>
            <person name="Ma L."/>
            <person name="Dong C."/>
            <person name="Song C."/>
            <person name="Wang X."/>
            <person name="Zheng X."/>
            <person name="Niu Y."/>
            <person name="Chen S."/>
            <person name="Feng W."/>
        </authorList>
    </citation>
    <scope>NUCLEOTIDE SEQUENCE [LARGE SCALE GENOMIC DNA]</scope>
    <source>
        <strain evidence="1">DH-2019</strain>
    </source>
</reference>
<name>A0ABR0VIN1_REHGL</name>